<dbReference type="RefSeq" id="WP_241296029.1">
    <property type="nucleotide sequence ID" value="NZ_JAKZGR010000011.1"/>
</dbReference>
<organism evidence="1 2">
    <name type="scientific">Belliella kenyensis</name>
    <dbReference type="NCBI Taxonomy" id="1472724"/>
    <lineage>
        <taxon>Bacteria</taxon>
        <taxon>Pseudomonadati</taxon>
        <taxon>Bacteroidota</taxon>
        <taxon>Cytophagia</taxon>
        <taxon>Cytophagales</taxon>
        <taxon>Cyclobacteriaceae</taxon>
        <taxon>Belliella</taxon>
    </lineage>
</organism>
<reference evidence="2" key="1">
    <citation type="journal article" date="2019" name="Int. J. Syst. Evol. Microbiol.">
        <title>The Global Catalogue of Microorganisms (GCM) 10K type strain sequencing project: providing services to taxonomists for standard genome sequencing and annotation.</title>
        <authorList>
            <consortium name="The Broad Institute Genomics Platform"/>
            <consortium name="The Broad Institute Genome Sequencing Center for Infectious Disease"/>
            <person name="Wu L."/>
            <person name="Ma J."/>
        </authorList>
    </citation>
    <scope>NUCLEOTIDE SEQUENCE [LARGE SCALE GENOMIC DNA]</scope>
    <source>
        <strain evidence="2">CECT 8551</strain>
    </source>
</reference>
<keyword evidence="2" id="KW-1185">Reference proteome</keyword>
<dbReference type="EMBL" id="JBHSAV010000016">
    <property type="protein sequence ID" value="MFC3975815.1"/>
    <property type="molecule type" value="Genomic_DNA"/>
</dbReference>
<evidence type="ECO:0000313" key="2">
    <source>
        <dbReference type="Proteomes" id="UP001595766"/>
    </source>
</evidence>
<dbReference type="Proteomes" id="UP001595766">
    <property type="component" value="Unassembled WGS sequence"/>
</dbReference>
<sequence>MKILYLIIFATFFSCSSRTPEKKFNTADVKTVYVSDKIIDFETDQIIKRPHLTIQGEYFIVTDLSTLTDRGILLYNKNSLEYITRTGVIGEGPGEIIKYGLPATSYKKNEFWMPDFAKLKMFKFDIDSVILDPEYKPNHSLSFENENFLTRFEVISDSIAVGAALEVLSYNSARVRLGKYNLISGKTEKFGYEHPKLKNEKTRAFFDYSHSQKRMALSYAFHDLITLFDLEGNLICNILGTKEFDNENGKLAFFSQVKITDKYIIASYRNKPKFRFDENKRPISNGSEILLFFDLKGNLIKVLDTGHEIDYFVADEENNLIFCSFLNREVPIGYFHYD</sequence>
<gene>
    <name evidence="1" type="ORF">ACFOUP_05475</name>
</gene>
<protein>
    <submittedName>
        <fullName evidence="1">BF3164 family lipoprotein</fullName>
    </submittedName>
</protein>
<evidence type="ECO:0000313" key="1">
    <source>
        <dbReference type="EMBL" id="MFC3975815.1"/>
    </source>
</evidence>
<keyword evidence="1" id="KW-0449">Lipoprotein</keyword>
<accession>A0ABV8EJV9</accession>
<proteinExistence type="predicted"/>
<name>A0ABV8EJV9_9BACT</name>
<dbReference type="PROSITE" id="PS51257">
    <property type="entry name" value="PROKAR_LIPOPROTEIN"/>
    <property type="match status" value="1"/>
</dbReference>
<dbReference type="Pfam" id="PF15869">
    <property type="entry name" value="TolB_like"/>
    <property type="match status" value="1"/>
</dbReference>
<comment type="caution">
    <text evidence="1">The sequence shown here is derived from an EMBL/GenBank/DDBJ whole genome shotgun (WGS) entry which is preliminary data.</text>
</comment>